<dbReference type="InterPro" id="IPR025322">
    <property type="entry name" value="PADRE_dom"/>
</dbReference>
<dbReference type="AlphaFoldDB" id="A0A7J6G6L9"/>
<evidence type="ECO:0000313" key="1">
    <source>
        <dbReference type="EMBL" id="KAF4378508.1"/>
    </source>
</evidence>
<proteinExistence type="predicted"/>
<dbReference type="PANTHER" id="PTHR33052">
    <property type="entry name" value="DUF4228 DOMAIN PROTEIN-RELATED"/>
    <property type="match status" value="1"/>
</dbReference>
<dbReference type="EMBL" id="JAATIQ010000136">
    <property type="protein sequence ID" value="KAF4378508.1"/>
    <property type="molecule type" value="Genomic_DNA"/>
</dbReference>
<comment type="caution">
    <text evidence="1">The sequence shown here is derived from an EMBL/GenBank/DDBJ whole genome shotgun (WGS) entry which is preliminary data.</text>
</comment>
<accession>A0A7J6G6L9</accession>
<dbReference type="Proteomes" id="UP000583929">
    <property type="component" value="Unassembled WGS sequence"/>
</dbReference>
<protein>
    <submittedName>
        <fullName evidence="1">Uncharacterized protein</fullName>
    </submittedName>
</protein>
<keyword evidence="2" id="KW-1185">Reference proteome</keyword>
<name>A0A7J6G6L9_CANSA</name>
<organism evidence="1 2">
    <name type="scientific">Cannabis sativa</name>
    <name type="common">Hemp</name>
    <name type="synonym">Marijuana</name>
    <dbReference type="NCBI Taxonomy" id="3483"/>
    <lineage>
        <taxon>Eukaryota</taxon>
        <taxon>Viridiplantae</taxon>
        <taxon>Streptophyta</taxon>
        <taxon>Embryophyta</taxon>
        <taxon>Tracheophyta</taxon>
        <taxon>Spermatophyta</taxon>
        <taxon>Magnoliopsida</taxon>
        <taxon>eudicotyledons</taxon>
        <taxon>Gunneridae</taxon>
        <taxon>Pentapetalae</taxon>
        <taxon>rosids</taxon>
        <taxon>fabids</taxon>
        <taxon>Rosales</taxon>
        <taxon>Cannabaceae</taxon>
        <taxon>Cannabis</taxon>
    </lineage>
</organism>
<reference evidence="1 2" key="1">
    <citation type="journal article" date="2020" name="bioRxiv">
        <title>Sequence and annotation of 42 cannabis genomes reveals extensive copy number variation in cannabinoid synthesis and pathogen resistance genes.</title>
        <authorList>
            <person name="Mckernan K.J."/>
            <person name="Helbert Y."/>
            <person name="Kane L.T."/>
            <person name="Ebling H."/>
            <person name="Zhang L."/>
            <person name="Liu B."/>
            <person name="Eaton Z."/>
            <person name="Mclaughlin S."/>
            <person name="Kingan S."/>
            <person name="Baybayan P."/>
            <person name="Concepcion G."/>
            <person name="Jordan M."/>
            <person name="Riva A."/>
            <person name="Barbazuk W."/>
            <person name="Harkins T."/>
        </authorList>
    </citation>
    <scope>NUCLEOTIDE SEQUENCE [LARGE SCALE GENOMIC DNA]</scope>
    <source>
        <strain evidence="2">cv. Jamaican Lion 4</strain>
        <tissue evidence="1">Leaf</tissue>
    </source>
</reference>
<sequence length="275" mass="30450">MATIETTLNAGTVVVTLLPNFNMSLRDNRLTNAFKVEVQTVKVDQDPTSLGAPHSIISWHIGFRIMLLILISLKHKMLYSSPSILNKILKGKKHIAGEIMFEFPDRIVCHADSFFIGHPVPALGIQDPLLCGQTYFVLPIDSFSNGVLSASSLAAFGSSPNPNNKATSPINFGGNTSPFEYLKGSNGRALIKVSPEFLTKLVMRGKEEGSGCDSQCNNGRFLCNTPELQKHYDQLVGSKEQLWSPKLETISEHKIRFSPCRFIGLEWKVKEKETL</sequence>
<evidence type="ECO:0000313" key="2">
    <source>
        <dbReference type="Proteomes" id="UP000583929"/>
    </source>
</evidence>
<dbReference type="Pfam" id="PF14009">
    <property type="entry name" value="PADRE"/>
    <property type="match status" value="1"/>
</dbReference>
<gene>
    <name evidence="1" type="ORF">G4B88_027568</name>
</gene>